<dbReference type="RefSeq" id="WP_248352989.1">
    <property type="nucleotide sequence ID" value="NZ_AP025591.1"/>
</dbReference>
<feature type="domain" description="Spore protein YkvP/CgeB glycosyl transferase-like" evidence="2">
    <location>
        <begin position="203"/>
        <end position="347"/>
    </location>
</feature>
<proteinExistence type="predicted"/>
<feature type="compositionally biased region" description="Basic and acidic residues" evidence="1">
    <location>
        <begin position="351"/>
        <end position="374"/>
    </location>
</feature>
<evidence type="ECO:0000256" key="1">
    <source>
        <dbReference type="SAM" id="MobiDB-lite"/>
    </source>
</evidence>
<sequence length="383" mass="41528">MRLVVFGLTVSSSWGNGHATLWRGLAAALARRGHELVFFERDQPWYAAHRDAPALAGGDLVLYRDLGDVRARAEAELAGADVAMVTSYCPDALVATALVLAARAPVKAFYDLDTGVTVERARAGAPVEWLGPRGLRDFDLVLSFTGGRALSALRDLLGARRAAPLHGSVDPAVHRPAGPRPELAGDVSYLGTYAASRQAALEALFVRPAERLADGTFVLAGSMYDGAFPWRDNIRYVRHLEPALHASFFCSSPLTVSVTRAEMAALGHCPSGRLFEAAACGVPVLSDWFEGLDAFFTPGREILVARTTDEAIEAIRLPRETLRRMGARARERALDEHTADARARELVARCEQAARRDRDHDGDRVPGRRERDTPSRPTDGGVS</sequence>
<dbReference type="Proteomes" id="UP001162891">
    <property type="component" value="Chromosome"/>
</dbReference>
<gene>
    <name evidence="3" type="ORF">AMOR_35680</name>
</gene>
<reference evidence="4" key="1">
    <citation type="journal article" date="2022" name="Int. J. Syst. Evol. Microbiol.">
        <title>Anaeromyxobacter oryzae sp. nov., Anaeromyxobacter diazotrophicus sp. nov. and Anaeromyxobacter paludicola sp. nov., isolated from paddy soils.</title>
        <authorList>
            <person name="Itoh H."/>
            <person name="Xu Z."/>
            <person name="Mise K."/>
            <person name="Masuda Y."/>
            <person name="Ushijima N."/>
            <person name="Hayakawa C."/>
            <person name="Shiratori Y."/>
            <person name="Senoo K."/>
        </authorList>
    </citation>
    <scope>NUCLEOTIDE SEQUENCE [LARGE SCALE GENOMIC DNA]</scope>
    <source>
        <strain evidence="4">Red232</strain>
    </source>
</reference>
<evidence type="ECO:0000313" key="3">
    <source>
        <dbReference type="EMBL" id="BDG04572.1"/>
    </source>
</evidence>
<dbReference type="SUPFAM" id="SSF53756">
    <property type="entry name" value="UDP-Glycosyltransferase/glycogen phosphorylase"/>
    <property type="match status" value="1"/>
</dbReference>
<protein>
    <submittedName>
        <fullName evidence="3">Glycosyl transferase</fullName>
    </submittedName>
</protein>
<keyword evidence="4" id="KW-1185">Reference proteome</keyword>
<keyword evidence="3" id="KW-0808">Transferase</keyword>
<evidence type="ECO:0000313" key="4">
    <source>
        <dbReference type="Proteomes" id="UP001162891"/>
    </source>
</evidence>
<feature type="region of interest" description="Disordered" evidence="1">
    <location>
        <begin position="351"/>
        <end position="383"/>
    </location>
</feature>
<dbReference type="Gene3D" id="3.40.50.2000">
    <property type="entry name" value="Glycogen Phosphorylase B"/>
    <property type="match status" value="1"/>
</dbReference>
<dbReference type="Pfam" id="PF13524">
    <property type="entry name" value="Glyco_trans_1_2"/>
    <property type="match status" value="1"/>
</dbReference>
<dbReference type="GO" id="GO:0016740">
    <property type="term" value="F:transferase activity"/>
    <property type="evidence" value="ECO:0007669"/>
    <property type="project" value="UniProtKB-KW"/>
</dbReference>
<accession>A0ABM7WYJ8</accession>
<evidence type="ECO:0000259" key="2">
    <source>
        <dbReference type="Pfam" id="PF13524"/>
    </source>
</evidence>
<organism evidence="3 4">
    <name type="scientific">Anaeromyxobacter oryzae</name>
    <dbReference type="NCBI Taxonomy" id="2918170"/>
    <lineage>
        <taxon>Bacteria</taxon>
        <taxon>Pseudomonadati</taxon>
        <taxon>Myxococcota</taxon>
        <taxon>Myxococcia</taxon>
        <taxon>Myxococcales</taxon>
        <taxon>Cystobacterineae</taxon>
        <taxon>Anaeromyxobacteraceae</taxon>
        <taxon>Anaeromyxobacter</taxon>
    </lineage>
</organism>
<dbReference type="EMBL" id="AP025591">
    <property type="protein sequence ID" value="BDG04572.1"/>
    <property type="molecule type" value="Genomic_DNA"/>
</dbReference>
<name>A0ABM7WYJ8_9BACT</name>
<dbReference type="InterPro" id="IPR055259">
    <property type="entry name" value="YkvP/CgeB_Glyco_trans-like"/>
</dbReference>